<accession>J9FB93</accession>
<proteinExistence type="predicted"/>
<dbReference type="InterPro" id="IPR043502">
    <property type="entry name" value="DNA/RNA_pol_sf"/>
</dbReference>
<evidence type="ECO:0000313" key="1">
    <source>
        <dbReference type="EMBL" id="EJW91713.1"/>
    </source>
</evidence>
<reference evidence="1" key="1">
    <citation type="journal article" date="2012" name="PLoS ONE">
        <title>Gene sets for utilization of primary and secondary nutrition supplies in the distal gut of endangered iberian lynx.</title>
        <authorList>
            <person name="Alcaide M."/>
            <person name="Messina E."/>
            <person name="Richter M."/>
            <person name="Bargiela R."/>
            <person name="Peplies J."/>
            <person name="Huws S.A."/>
            <person name="Newbold C.J."/>
            <person name="Golyshin P.N."/>
            <person name="Simon M.A."/>
            <person name="Lopez G."/>
            <person name="Yakimov M.M."/>
            <person name="Ferrer M."/>
        </authorList>
    </citation>
    <scope>NUCLEOTIDE SEQUENCE</scope>
</reference>
<keyword evidence="1" id="KW-0695">RNA-directed DNA polymerase</keyword>
<dbReference type="EC" id="2.7.7.49" evidence="1"/>
<dbReference type="AlphaFoldDB" id="J9FB93"/>
<organism evidence="1">
    <name type="scientific">gut metagenome</name>
    <dbReference type="NCBI Taxonomy" id="749906"/>
    <lineage>
        <taxon>unclassified sequences</taxon>
        <taxon>metagenomes</taxon>
        <taxon>organismal metagenomes</taxon>
    </lineage>
</organism>
<dbReference type="EMBL" id="AMCI01008001">
    <property type="protein sequence ID" value="EJW91713.1"/>
    <property type="molecule type" value="Genomic_DNA"/>
</dbReference>
<keyword evidence="1" id="KW-0808">Transferase</keyword>
<comment type="caution">
    <text evidence="1">The sequence shown here is derived from an EMBL/GenBank/DDBJ whole genome shotgun (WGS) entry which is preliminary data.</text>
</comment>
<keyword evidence="1" id="KW-0548">Nucleotidyltransferase</keyword>
<protein>
    <submittedName>
        <fullName evidence="1">RNA-directed DNA polymerase (Reverse transcriptase)</fullName>
        <ecNumber evidence="1">2.7.7.49</ecNumber>
    </submittedName>
</protein>
<dbReference type="SUPFAM" id="SSF56672">
    <property type="entry name" value="DNA/RNA polymerases"/>
    <property type="match status" value="1"/>
</dbReference>
<name>J9FB93_9ZZZZ</name>
<sequence>MKRKGYISNEVATLQNFETAFYGFARGKHKRNQVRIFEENLVENLQALMNAYIHSSHQIAPYQSHKIYKPKYRIIHKACVNDHVIEWAAVLPVENWLMDTLYFRSPACGPGKGTHFFVRQEMEELRRCSQNEVYYYVQLDIHHYFAHIDHRLMKERYRAKIKDPVLLRFLDAFVDSYPQGLILGVKLSQLLSGLYLAPFDRLALRCFDIADDGDKFHYWQQKYVTDSFLTCRTFGQAAELAKGVAYLNAKFERFVRQGLKHYSRFADNIVIKHSDKTFLHLMTELAILTLTRDYLLQVNRSYNIRPTWMGNDLCDYVMYHDHIMLRKRNKKALCRQVARLRKRGLSQEQMQQRCASRVGFAQHADTKNLLRKLNMEKRLGTVIKNRKKKAPFDGMTADQKLSVEQLICFNDEDEMNKLIQLIDYQIDDSVIEKSDDDRPKRRIAIRYRPCRESSCR</sequence>
<gene>
    <name evidence="1" type="ORF">EVA_20180</name>
</gene>
<dbReference type="GO" id="GO:0003964">
    <property type="term" value="F:RNA-directed DNA polymerase activity"/>
    <property type="evidence" value="ECO:0007669"/>
    <property type="project" value="UniProtKB-KW"/>
</dbReference>